<keyword evidence="3" id="KW-1185">Reference proteome</keyword>
<dbReference type="EMBL" id="JAXOVC010000010">
    <property type="protein sequence ID" value="KAK4496203.1"/>
    <property type="molecule type" value="Genomic_DNA"/>
</dbReference>
<evidence type="ECO:0000313" key="2">
    <source>
        <dbReference type="EMBL" id="KAK4496203.1"/>
    </source>
</evidence>
<dbReference type="SUPFAM" id="SSF55486">
    <property type="entry name" value="Metalloproteases ('zincins'), catalytic domain"/>
    <property type="match status" value="1"/>
</dbReference>
<accession>A0ABR0E464</accession>
<proteinExistence type="predicted"/>
<dbReference type="InterPro" id="IPR024079">
    <property type="entry name" value="MetalloPept_cat_dom_sf"/>
</dbReference>
<organism evidence="2 3">
    <name type="scientific">Zasmidium cellare</name>
    <name type="common">Wine cellar mold</name>
    <name type="synonym">Racodium cellare</name>
    <dbReference type="NCBI Taxonomy" id="395010"/>
    <lineage>
        <taxon>Eukaryota</taxon>
        <taxon>Fungi</taxon>
        <taxon>Dikarya</taxon>
        <taxon>Ascomycota</taxon>
        <taxon>Pezizomycotina</taxon>
        <taxon>Dothideomycetes</taxon>
        <taxon>Dothideomycetidae</taxon>
        <taxon>Mycosphaerellales</taxon>
        <taxon>Mycosphaerellaceae</taxon>
        <taxon>Zasmidium</taxon>
    </lineage>
</organism>
<sequence>MIDHLRLAFDDVQTTLRTVLSIEDDGVVGPFGGTHPQSLRQTYFGEADNEDYDHITATLNNMPEAIGAASFSCIDEKHDPWGQRDKCYTHVALSQHERNHIVLCPAFLRTGLLGNSSMIGATMEQVHGGDENLAAHVLIHELAHTSAASNQRRIVDWFLMAPLGGEKGKFAYQSSPVQELACMSPRHAVENADNVAWYALSMALALKGAVVERISNWDCRRARHRYEALVDPENFMIPT</sequence>
<dbReference type="Pfam" id="PF14521">
    <property type="entry name" value="Aspzincin_M35"/>
    <property type="match status" value="1"/>
</dbReference>
<comment type="caution">
    <text evidence="2">The sequence shown here is derived from an EMBL/GenBank/DDBJ whole genome shotgun (WGS) entry which is preliminary data.</text>
</comment>
<evidence type="ECO:0000259" key="1">
    <source>
        <dbReference type="Pfam" id="PF14521"/>
    </source>
</evidence>
<protein>
    <recommendedName>
        <fullName evidence="1">Lysine-specific metallo-endopeptidase domain-containing protein</fullName>
    </recommendedName>
</protein>
<dbReference type="InterPro" id="IPR029463">
    <property type="entry name" value="Lys_MEP"/>
</dbReference>
<reference evidence="2 3" key="1">
    <citation type="journal article" date="2023" name="G3 (Bethesda)">
        <title>A chromosome-level genome assembly of Zasmidium syzygii isolated from banana leaves.</title>
        <authorList>
            <person name="van Westerhoven A.C."/>
            <person name="Mehrabi R."/>
            <person name="Talebi R."/>
            <person name="Steentjes M.B.F."/>
            <person name="Corcolon B."/>
            <person name="Chong P.A."/>
            <person name="Kema G.H.J."/>
            <person name="Seidl M.F."/>
        </authorList>
    </citation>
    <scope>NUCLEOTIDE SEQUENCE [LARGE SCALE GENOMIC DNA]</scope>
    <source>
        <strain evidence="2 3">P124</strain>
    </source>
</reference>
<gene>
    <name evidence="2" type="ORF">PRZ48_012183</name>
</gene>
<dbReference type="Gene3D" id="3.40.390.10">
    <property type="entry name" value="Collagenase (Catalytic Domain)"/>
    <property type="match status" value="1"/>
</dbReference>
<evidence type="ECO:0000313" key="3">
    <source>
        <dbReference type="Proteomes" id="UP001305779"/>
    </source>
</evidence>
<name>A0ABR0E464_ZASCE</name>
<dbReference type="Proteomes" id="UP001305779">
    <property type="component" value="Unassembled WGS sequence"/>
</dbReference>
<feature type="domain" description="Lysine-specific metallo-endopeptidase" evidence="1">
    <location>
        <begin position="41"/>
        <end position="199"/>
    </location>
</feature>